<dbReference type="AlphaFoldDB" id="A0A0F9GKK9"/>
<gene>
    <name evidence="1" type="ORF">LCGC14_2172230</name>
</gene>
<organism evidence="1">
    <name type="scientific">marine sediment metagenome</name>
    <dbReference type="NCBI Taxonomy" id="412755"/>
    <lineage>
        <taxon>unclassified sequences</taxon>
        <taxon>metagenomes</taxon>
        <taxon>ecological metagenomes</taxon>
    </lineage>
</organism>
<dbReference type="EMBL" id="LAZR01028066">
    <property type="protein sequence ID" value="KKL63722.1"/>
    <property type="molecule type" value="Genomic_DNA"/>
</dbReference>
<sequence length="165" mass="18044">STEVMPRIDADPFDLLFTCPPYYDLEQYSDDPADLSNADSYDDFRGAYRAIISAGVALLAPDSFAVIVISDIRDERGIYRPLAADTIDAFREAGAELYNEAVLINMAGTLPIRVARAFTSMRKLGRTHQEVLVFVKGDPAVAFSFQVVLNEGGSFPTGRIVEADA</sequence>
<accession>A0A0F9GKK9</accession>
<dbReference type="SUPFAM" id="SSF53335">
    <property type="entry name" value="S-adenosyl-L-methionine-dependent methyltransferases"/>
    <property type="match status" value="1"/>
</dbReference>
<dbReference type="InterPro" id="IPR029063">
    <property type="entry name" value="SAM-dependent_MTases_sf"/>
</dbReference>
<proteinExistence type="predicted"/>
<dbReference type="Gene3D" id="3.40.50.150">
    <property type="entry name" value="Vaccinia Virus protein VP39"/>
    <property type="match status" value="1"/>
</dbReference>
<comment type="caution">
    <text evidence="1">The sequence shown here is derived from an EMBL/GenBank/DDBJ whole genome shotgun (WGS) entry which is preliminary data.</text>
</comment>
<reference evidence="1" key="1">
    <citation type="journal article" date="2015" name="Nature">
        <title>Complex archaea that bridge the gap between prokaryotes and eukaryotes.</title>
        <authorList>
            <person name="Spang A."/>
            <person name="Saw J.H."/>
            <person name="Jorgensen S.L."/>
            <person name="Zaremba-Niedzwiedzka K."/>
            <person name="Martijn J."/>
            <person name="Lind A.E."/>
            <person name="van Eijk R."/>
            <person name="Schleper C."/>
            <person name="Guy L."/>
            <person name="Ettema T.J."/>
        </authorList>
    </citation>
    <scope>NUCLEOTIDE SEQUENCE</scope>
</reference>
<protein>
    <submittedName>
        <fullName evidence="1">Uncharacterized protein</fullName>
    </submittedName>
</protein>
<feature type="non-terminal residue" evidence="1">
    <location>
        <position position="1"/>
    </location>
</feature>
<name>A0A0F9GKK9_9ZZZZ</name>
<evidence type="ECO:0000313" key="1">
    <source>
        <dbReference type="EMBL" id="KKL63722.1"/>
    </source>
</evidence>